<protein>
    <submittedName>
        <fullName evidence="1">Uncharacterized protein</fullName>
    </submittedName>
</protein>
<evidence type="ECO:0000313" key="2">
    <source>
        <dbReference type="Proteomes" id="UP000828390"/>
    </source>
</evidence>
<sequence>MSCGCFAKQLIALKMPNLTRLNRGHGINQATFTMDYAGIKQTRTIAGTLVDNMQKKK</sequence>
<keyword evidence="2" id="KW-1185">Reference proteome</keyword>
<name>A0A9D4JJ75_DREPO</name>
<dbReference type="Proteomes" id="UP000828390">
    <property type="component" value="Unassembled WGS sequence"/>
</dbReference>
<dbReference type="EMBL" id="JAIWYP010000006">
    <property type="protein sequence ID" value="KAH3814461.1"/>
    <property type="molecule type" value="Genomic_DNA"/>
</dbReference>
<reference evidence="1" key="2">
    <citation type="submission" date="2020-11" db="EMBL/GenBank/DDBJ databases">
        <authorList>
            <person name="McCartney M.A."/>
            <person name="Auch B."/>
            <person name="Kono T."/>
            <person name="Mallez S."/>
            <person name="Becker A."/>
            <person name="Gohl D.M."/>
            <person name="Silverstein K.A.T."/>
            <person name="Koren S."/>
            <person name="Bechman K.B."/>
            <person name="Herman A."/>
            <person name="Abrahante J.E."/>
            <person name="Garbe J."/>
        </authorList>
    </citation>
    <scope>NUCLEOTIDE SEQUENCE</scope>
    <source>
        <strain evidence="1">Duluth1</strain>
        <tissue evidence="1">Whole animal</tissue>
    </source>
</reference>
<dbReference type="AlphaFoldDB" id="A0A9D4JJ75"/>
<comment type="caution">
    <text evidence="1">The sequence shown here is derived from an EMBL/GenBank/DDBJ whole genome shotgun (WGS) entry which is preliminary data.</text>
</comment>
<proteinExistence type="predicted"/>
<reference evidence="1" key="1">
    <citation type="journal article" date="2019" name="bioRxiv">
        <title>The Genome of the Zebra Mussel, Dreissena polymorpha: A Resource for Invasive Species Research.</title>
        <authorList>
            <person name="McCartney M.A."/>
            <person name="Auch B."/>
            <person name="Kono T."/>
            <person name="Mallez S."/>
            <person name="Zhang Y."/>
            <person name="Obille A."/>
            <person name="Becker A."/>
            <person name="Abrahante J.E."/>
            <person name="Garbe J."/>
            <person name="Badalamenti J.P."/>
            <person name="Herman A."/>
            <person name="Mangelson H."/>
            <person name="Liachko I."/>
            <person name="Sullivan S."/>
            <person name="Sone E.D."/>
            <person name="Koren S."/>
            <person name="Silverstein K.A.T."/>
            <person name="Beckman K.B."/>
            <person name="Gohl D.M."/>
        </authorList>
    </citation>
    <scope>NUCLEOTIDE SEQUENCE</scope>
    <source>
        <strain evidence="1">Duluth1</strain>
        <tissue evidence="1">Whole animal</tissue>
    </source>
</reference>
<evidence type="ECO:0000313" key="1">
    <source>
        <dbReference type="EMBL" id="KAH3814461.1"/>
    </source>
</evidence>
<accession>A0A9D4JJ75</accession>
<gene>
    <name evidence="1" type="ORF">DPMN_142962</name>
</gene>
<organism evidence="1 2">
    <name type="scientific">Dreissena polymorpha</name>
    <name type="common">Zebra mussel</name>
    <name type="synonym">Mytilus polymorpha</name>
    <dbReference type="NCBI Taxonomy" id="45954"/>
    <lineage>
        <taxon>Eukaryota</taxon>
        <taxon>Metazoa</taxon>
        <taxon>Spiralia</taxon>
        <taxon>Lophotrochozoa</taxon>
        <taxon>Mollusca</taxon>
        <taxon>Bivalvia</taxon>
        <taxon>Autobranchia</taxon>
        <taxon>Heteroconchia</taxon>
        <taxon>Euheterodonta</taxon>
        <taxon>Imparidentia</taxon>
        <taxon>Neoheterodontei</taxon>
        <taxon>Myida</taxon>
        <taxon>Dreissenoidea</taxon>
        <taxon>Dreissenidae</taxon>
        <taxon>Dreissena</taxon>
    </lineage>
</organism>